<gene>
    <name evidence="1" type="ordered locus">DP2002</name>
</gene>
<evidence type="ECO:0000313" key="2">
    <source>
        <dbReference type="Proteomes" id="UP000000602"/>
    </source>
</evidence>
<proteinExistence type="predicted"/>
<reference evidence="2" key="1">
    <citation type="journal article" date="2004" name="Environ. Microbiol.">
        <title>The genome of Desulfotalea psychrophila, a sulfate-reducing bacterium from permanently cold Arctic sediments.</title>
        <authorList>
            <person name="Rabus R."/>
            <person name="Ruepp A."/>
            <person name="Frickey T."/>
            <person name="Rattei T."/>
            <person name="Fartmann B."/>
            <person name="Stark M."/>
            <person name="Bauer M."/>
            <person name="Zibat A."/>
            <person name="Lombardot T."/>
            <person name="Becker I."/>
            <person name="Amann J."/>
            <person name="Gellner K."/>
            <person name="Teeling H."/>
            <person name="Leuschner W.D."/>
            <person name="Gloeckner F.-O."/>
            <person name="Lupas A.N."/>
            <person name="Amann R."/>
            <person name="Klenk H.-P."/>
        </authorList>
    </citation>
    <scope>NUCLEOTIDE SEQUENCE [LARGE SCALE GENOMIC DNA]</scope>
    <source>
        <strain evidence="2">DSM 12343 / LSv54</strain>
    </source>
</reference>
<dbReference type="AlphaFoldDB" id="Q6ALP4"/>
<keyword evidence="2" id="KW-1185">Reference proteome</keyword>
<dbReference type="KEGG" id="dps:DP2002"/>
<organism evidence="1 2">
    <name type="scientific">Desulfotalea psychrophila (strain LSv54 / DSM 12343)</name>
    <dbReference type="NCBI Taxonomy" id="177439"/>
    <lineage>
        <taxon>Bacteria</taxon>
        <taxon>Pseudomonadati</taxon>
        <taxon>Thermodesulfobacteriota</taxon>
        <taxon>Desulfobulbia</taxon>
        <taxon>Desulfobulbales</taxon>
        <taxon>Desulfocapsaceae</taxon>
        <taxon>Desulfotalea</taxon>
    </lineage>
</organism>
<dbReference type="HOGENOM" id="CLU_1675998_0_0_7"/>
<dbReference type="OrthoDB" id="6686945at2"/>
<dbReference type="Proteomes" id="UP000000602">
    <property type="component" value="Chromosome"/>
</dbReference>
<protein>
    <submittedName>
        <fullName evidence="1">Similar to arginine decarboxylase (Partial length)</fullName>
    </submittedName>
</protein>
<evidence type="ECO:0000313" key="1">
    <source>
        <dbReference type="EMBL" id="CAG36731.1"/>
    </source>
</evidence>
<dbReference type="eggNOG" id="ENOG5033847">
    <property type="taxonomic scope" value="Bacteria"/>
</dbReference>
<sequence>MPTITIKNAHHLPDPGFGGTPYGNVTALKYGFEVDATGAVANGNSINAVAVNDKVILGVIEAGTKLVDAVAIVTNACTAQTAFNLGFEYVDGDDSAEVPQDLAYLFAGASSAAVAVIRRTVAKGSVRMPKNAYLVLTAKGAAHATDGKVEFYVQGIS</sequence>
<dbReference type="STRING" id="177439.DP2002"/>
<accession>Q6ALP4</accession>
<name>Q6ALP4_DESPS</name>
<dbReference type="RefSeq" id="WP_011189243.1">
    <property type="nucleotide sequence ID" value="NC_006138.1"/>
</dbReference>
<dbReference type="EMBL" id="CR522870">
    <property type="protein sequence ID" value="CAG36731.1"/>
    <property type="molecule type" value="Genomic_DNA"/>
</dbReference>